<dbReference type="Gene3D" id="3.30.2010.10">
    <property type="entry name" value="Metalloproteases ('zincins'), catalytic domain"/>
    <property type="match status" value="1"/>
</dbReference>
<dbReference type="Pfam" id="PF05569">
    <property type="entry name" value="Peptidase_M56"/>
    <property type="match status" value="1"/>
</dbReference>
<feature type="domain" description="Peptidase M56" evidence="2">
    <location>
        <begin position="63"/>
        <end position="232"/>
    </location>
</feature>
<organism evidence="3 4">
    <name type="scientific">Cohnella herbarum</name>
    <dbReference type="NCBI Taxonomy" id="2728023"/>
    <lineage>
        <taxon>Bacteria</taxon>
        <taxon>Bacillati</taxon>
        <taxon>Bacillota</taxon>
        <taxon>Bacilli</taxon>
        <taxon>Bacillales</taxon>
        <taxon>Paenibacillaceae</taxon>
        <taxon>Cohnella</taxon>
    </lineage>
</organism>
<feature type="transmembrane region" description="Helical" evidence="1">
    <location>
        <begin position="60"/>
        <end position="87"/>
    </location>
</feature>
<gene>
    <name evidence="3" type="ORF">HH215_07800</name>
</gene>
<dbReference type="PANTHER" id="PTHR34978">
    <property type="entry name" value="POSSIBLE SENSOR-TRANSDUCER PROTEIN BLAR"/>
    <property type="match status" value="1"/>
</dbReference>
<evidence type="ECO:0000313" key="3">
    <source>
        <dbReference type="EMBL" id="QJD83085.1"/>
    </source>
</evidence>
<evidence type="ECO:0000313" key="4">
    <source>
        <dbReference type="Proteomes" id="UP000502248"/>
    </source>
</evidence>
<reference evidence="3 4" key="1">
    <citation type="submission" date="2020-04" db="EMBL/GenBank/DDBJ databases">
        <title>Genome sequencing of novel species.</title>
        <authorList>
            <person name="Heo J."/>
            <person name="Kim S.-J."/>
            <person name="Kim J.-S."/>
            <person name="Hong S.-B."/>
            <person name="Kwon S.-W."/>
        </authorList>
    </citation>
    <scope>NUCLEOTIDE SEQUENCE [LARGE SCALE GENOMIC DNA]</scope>
    <source>
        <strain evidence="3 4">MFER-1</strain>
    </source>
</reference>
<proteinExistence type="predicted"/>
<evidence type="ECO:0000256" key="1">
    <source>
        <dbReference type="SAM" id="Phobius"/>
    </source>
</evidence>
<feature type="transmembrane region" description="Helical" evidence="1">
    <location>
        <begin position="263"/>
        <end position="283"/>
    </location>
</feature>
<evidence type="ECO:0000259" key="2">
    <source>
        <dbReference type="Pfam" id="PF05569"/>
    </source>
</evidence>
<sequence length="285" mass="32342">MMRRKKQTYVVLAVSVAIAMLVLSQMGMYVAHLLWGTSLHRNIFNFCIGLFHPDSLPFRVITILLNLLIVSTLGIGIFGGAHQFILLRRFRNKLSAITDSRLSEHITRKFNRHSDLIVVKQERMLAFTVGFRQPRIVLSTALIDRLDEQELRAVIEHESFHQINRDTAKILLTRLISQALWFIPLARWSYLNYKIISELAADEYAIHRTGSELGLGSAILKLIRSGPNLNATPELANFSDGSINYRLQELVNPVRTLPVKLDATSIVTSAYMLVLIMFMMLLAGI</sequence>
<dbReference type="InterPro" id="IPR008756">
    <property type="entry name" value="Peptidase_M56"/>
</dbReference>
<keyword evidence="1" id="KW-0472">Membrane</keyword>
<keyword evidence="4" id="KW-1185">Reference proteome</keyword>
<dbReference type="CDD" id="cd07326">
    <property type="entry name" value="M56_BlaR1_MecR1_like"/>
    <property type="match status" value="1"/>
</dbReference>
<dbReference type="AlphaFoldDB" id="A0A7Z2VHN4"/>
<dbReference type="KEGG" id="cheb:HH215_07800"/>
<keyword evidence="1" id="KW-1133">Transmembrane helix</keyword>
<dbReference type="PANTHER" id="PTHR34978:SF3">
    <property type="entry name" value="SLR0241 PROTEIN"/>
    <property type="match status" value="1"/>
</dbReference>
<protein>
    <submittedName>
        <fullName evidence="3">M56 family metallopeptidase</fullName>
    </submittedName>
</protein>
<keyword evidence="1" id="KW-0812">Transmembrane</keyword>
<accession>A0A7Z2VHN4</accession>
<dbReference type="Proteomes" id="UP000502248">
    <property type="component" value="Chromosome"/>
</dbReference>
<dbReference type="InterPro" id="IPR052173">
    <property type="entry name" value="Beta-lactam_resp_regulator"/>
</dbReference>
<name>A0A7Z2VHN4_9BACL</name>
<dbReference type="EMBL" id="CP051680">
    <property type="protein sequence ID" value="QJD83085.1"/>
    <property type="molecule type" value="Genomic_DNA"/>
</dbReference>
<dbReference type="RefSeq" id="WP_169279382.1">
    <property type="nucleotide sequence ID" value="NZ_CP051680.1"/>
</dbReference>